<dbReference type="Pfam" id="PF00723">
    <property type="entry name" value="Glyco_hydro_15"/>
    <property type="match status" value="1"/>
</dbReference>
<dbReference type="SUPFAM" id="SSF48208">
    <property type="entry name" value="Six-hairpin glycosidases"/>
    <property type="match status" value="1"/>
</dbReference>
<dbReference type="Proteomes" id="UP001179121">
    <property type="component" value="Chromosome"/>
</dbReference>
<dbReference type="RefSeq" id="WP_289266820.1">
    <property type="nucleotide sequence ID" value="NZ_OX365700.1"/>
</dbReference>
<name>A0AA86T0Z3_9BACT</name>
<accession>A0AA86T0Z3</accession>
<dbReference type="GO" id="GO:0004553">
    <property type="term" value="F:hydrolase activity, hydrolyzing O-glycosyl compounds"/>
    <property type="evidence" value="ECO:0007669"/>
    <property type="project" value="UniProtKB-ARBA"/>
</dbReference>
<sequence length="594" mass="66703">MYPYGLIGNCQMSALVSDRGSIEWMCLPRPDSPPVFGRLLDPEGGHFSITSPTPSDQVRTSQRYLPNTNILVTTVALGNGDAYEITDFCPRFEQYGRMYRPSALFRVVEAISGTPSVVVSCRPVTGWDKTPAQPVRGSSHIRYEIRGEPLRLLTNMPLTYLSEETPVALTRTLYFGLTWGLGIEDDLVKVSHEFLEQTTRYWRTWVKNCSVPLLFQQEVIRSALILKLHCYEDTGAILAALTTSLPEQVGGARNWDYRFCWLRDAYYSLTAFHNLGHFEEMEAFLQFLLNIAHAHEESRDRLRPVYSLGQSLPLPETEHTNWKGYQGSTPVRSCNQAAEQVQNDAYGEMILTFAPIFFDERFIDLRTKNLEALLAHLAQLCIRSIGQPDAGLWEIRGGWQEHSFTNLMCWAGLERLERIKRAGYLGSFALDLAASRVRAAEALLRAVKEGVVRNGPADDSFDAALAQLPIFGYPNVPLCEATTLQIVRELSLRLEGKDTGFFYRYVREDDFGTPDGGFVICSFWVAHALARLGRIAQARQVLSDVMAGSNRLGLFSEHFIPSTQTQCGNFPQAYSHVGLINAAFAASPSWNEVL</sequence>
<dbReference type="KEGG" id="nti:DNFV4_00215"/>
<dbReference type="InterPro" id="IPR012341">
    <property type="entry name" value="6hp_glycosidase-like_sf"/>
</dbReference>
<dbReference type="AlphaFoldDB" id="A0AA86T0Z3"/>
<gene>
    <name evidence="3" type="ORF">DNFV4_00215</name>
</gene>
<evidence type="ECO:0000259" key="1">
    <source>
        <dbReference type="Pfam" id="PF00723"/>
    </source>
</evidence>
<feature type="domain" description="GH15-like" evidence="1">
    <location>
        <begin position="217"/>
        <end position="583"/>
    </location>
</feature>
<feature type="domain" description="Trehalase-like N-terminal" evidence="2">
    <location>
        <begin position="6"/>
        <end position="150"/>
    </location>
</feature>
<dbReference type="InterPro" id="IPR011613">
    <property type="entry name" value="GH15-like"/>
</dbReference>
<evidence type="ECO:0000259" key="2">
    <source>
        <dbReference type="Pfam" id="PF19291"/>
    </source>
</evidence>
<dbReference type="EMBL" id="OX365700">
    <property type="protein sequence ID" value="CAI4029796.1"/>
    <property type="molecule type" value="Genomic_DNA"/>
</dbReference>
<dbReference type="InterPro" id="IPR045582">
    <property type="entry name" value="Trehalase-like_N"/>
</dbReference>
<reference evidence="3" key="1">
    <citation type="submission" date="2022-10" db="EMBL/GenBank/DDBJ databases">
        <authorList>
            <person name="Koch H."/>
        </authorList>
    </citation>
    <scope>NUCLEOTIDE SEQUENCE</scope>
    <source>
        <strain evidence="3">DNF</strain>
    </source>
</reference>
<protein>
    <submittedName>
        <fullName evidence="3">Glucoamylase</fullName>
    </submittedName>
</protein>
<proteinExistence type="predicted"/>
<keyword evidence="4" id="KW-1185">Reference proteome</keyword>
<evidence type="ECO:0000313" key="3">
    <source>
        <dbReference type="EMBL" id="CAI4029796.1"/>
    </source>
</evidence>
<evidence type="ECO:0000313" key="4">
    <source>
        <dbReference type="Proteomes" id="UP001179121"/>
    </source>
</evidence>
<dbReference type="InterPro" id="IPR008928">
    <property type="entry name" value="6-hairpin_glycosidase_sf"/>
</dbReference>
<dbReference type="GO" id="GO:0005975">
    <property type="term" value="P:carbohydrate metabolic process"/>
    <property type="evidence" value="ECO:0007669"/>
    <property type="project" value="InterPro"/>
</dbReference>
<dbReference type="Gene3D" id="1.50.10.10">
    <property type="match status" value="1"/>
</dbReference>
<dbReference type="PANTHER" id="PTHR31616:SF0">
    <property type="entry name" value="GLUCAN 1,4-ALPHA-GLUCOSIDASE"/>
    <property type="match status" value="1"/>
</dbReference>
<dbReference type="PANTHER" id="PTHR31616">
    <property type="entry name" value="TREHALASE"/>
    <property type="match status" value="1"/>
</dbReference>
<dbReference type="Pfam" id="PF19291">
    <property type="entry name" value="TREH_N"/>
    <property type="match status" value="1"/>
</dbReference>
<organism evidence="3 4">
    <name type="scientific">Nitrospira tepida</name>
    <dbReference type="NCBI Taxonomy" id="2973512"/>
    <lineage>
        <taxon>Bacteria</taxon>
        <taxon>Pseudomonadati</taxon>
        <taxon>Nitrospirota</taxon>
        <taxon>Nitrospiria</taxon>
        <taxon>Nitrospirales</taxon>
        <taxon>Nitrospiraceae</taxon>
        <taxon>Nitrospira</taxon>
    </lineage>
</organism>